<dbReference type="AlphaFoldDB" id="A0AAN7FRJ2"/>
<dbReference type="GO" id="GO:0005524">
    <property type="term" value="F:ATP binding"/>
    <property type="evidence" value="ECO:0007669"/>
    <property type="project" value="UniProtKB-KW"/>
</dbReference>
<evidence type="ECO:0000256" key="8">
    <source>
        <dbReference type="SAM" id="MobiDB-lite"/>
    </source>
</evidence>
<dbReference type="GO" id="GO:0005737">
    <property type="term" value="C:cytoplasm"/>
    <property type="evidence" value="ECO:0007669"/>
    <property type="project" value="UniProtKB-ARBA"/>
</dbReference>
<reference evidence="10 11" key="1">
    <citation type="journal article" date="2023" name="G3 (Bethesda)">
        <title>A haplotype-resolved chromosome-scale genome for Quercus rubra L. provides insights into the genetics of adaptive traits for red oak species.</title>
        <authorList>
            <person name="Kapoor B."/>
            <person name="Jenkins J."/>
            <person name="Schmutz J."/>
            <person name="Zhebentyayeva T."/>
            <person name="Kuelheim C."/>
            <person name="Coggeshall M."/>
            <person name="Heim C."/>
            <person name="Lasky J.R."/>
            <person name="Leites L."/>
            <person name="Islam-Faridi N."/>
            <person name="Romero-Severson J."/>
            <person name="DeLeo V.L."/>
            <person name="Lucas S.M."/>
            <person name="Lazic D."/>
            <person name="Gailing O."/>
            <person name="Carlson J."/>
            <person name="Staton M."/>
        </authorList>
    </citation>
    <scope>NUCLEOTIDE SEQUENCE [LARGE SCALE GENOMIC DNA]</scope>
    <source>
        <strain evidence="10">Pseudo-F2</strain>
    </source>
</reference>
<dbReference type="GO" id="GO:0004828">
    <property type="term" value="F:serine-tRNA ligase activity"/>
    <property type="evidence" value="ECO:0007669"/>
    <property type="project" value="UniProtKB-EC"/>
</dbReference>
<dbReference type="Gene3D" id="3.30.930.10">
    <property type="entry name" value="Bira Bifunctional Protein, Domain 2"/>
    <property type="match status" value="1"/>
</dbReference>
<keyword evidence="4" id="KW-0067">ATP-binding</keyword>
<feature type="region of interest" description="Disordered" evidence="8">
    <location>
        <begin position="196"/>
        <end position="216"/>
    </location>
</feature>
<accession>A0AAN7FRJ2</accession>
<evidence type="ECO:0000313" key="10">
    <source>
        <dbReference type="EMBL" id="KAK4599242.1"/>
    </source>
</evidence>
<gene>
    <name evidence="10" type="ORF">RGQ29_009334</name>
</gene>
<proteinExistence type="predicted"/>
<dbReference type="EC" id="6.1.1.11" evidence="1"/>
<evidence type="ECO:0000256" key="1">
    <source>
        <dbReference type="ARBA" id="ARBA00012840"/>
    </source>
</evidence>
<evidence type="ECO:0000259" key="9">
    <source>
        <dbReference type="PROSITE" id="PS50862"/>
    </source>
</evidence>
<dbReference type="InterPro" id="IPR033729">
    <property type="entry name" value="SerRS_core"/>
</dbReference>
<dbReference type="EMBL" id="JAXUIC010000002">
    <property type="protein sequence ID" value="KAK4599242.1"/>
    <property type="molecule type" value="Genomic_DNA"/>
</dbReference>
<evidence type="ECO:0000256" key="6">
    <source>
        <dbReference type="ARBA" id="ARBA00023146"/>
    </source>
</evidence>
<keyword evidence="6" id="KW-0030">Aminoacyl-tRNA synthetase</keyword>
<evidence type="ECO:0000256" key="4">
    <source>
        <dbReference type="ARBA" id="ARBA00022840"/>
    </source>
</evidence>
<keyword evidence="5" id="KW-0648">Protein biosynthesis</keyword>
<dbReference type="PROSITE" id="PS50862">
    <property type="entry name" value="AA_TRNA_LIGASE_II"/>
    <property type="match status" value="1"/>
</dbReference>
<dbReference type="SUPFAM" id="SSF55681">
    <property type="entry name" value="Class II aaRS and biotin synthetases"/>
    <property type="match status" value="1"/>
</dbReference>
<evidence type="ECO:0000256" key="5">
    <source>
        <dbReference type="ARBA" id="ARBA00022917"/>
    </source>
</evidence>
<organism evidence="10 11">
    <name type="scientific">Quercus rubra</name>
    <name type="common">Northern red oak</name>
    <name type="synonym">Quercus borealis</name>
    <dbReference type="NCBI Taxonomy" id="3512"/>
    <lineage>
        <taxon>Eukaryota</taxon>
        <taxon>Viridiplantae</taxon>
        <taxon>Streptophyta</taxon>
        <taxon>Embryophyta</taxon>
        <taxon>Tracheophyta</taxon>
        <taxon>Spermatophyta</taxon>
        <taxon>Magnoliopsida</taxon>
        <taxon>eudicotyledons</taxon>
        <taxon>Gunneridae</taxon>
        <taxon>Pentapetalae</taxon>
        <taxon>rosids</taxon>
        <taxon>fabids</taxon>
        <taxon>Fagales</taxon>
        <taxon>Fagaceae</taxon>
        <taxon>Quercus</taxon>
    </lineage>
</organism>
<dbReference type="InterPro" id="IPR002314">
    <property type="entry name" value="aa-tRNA-synt_IIb"/>
</dbReference>
<keyword evidence="2" id="KW-0436">Ligase</keyword>
<dbReference type="FunFam" id="3.30.930.10:FF:000055">
    <property type="entry name" value="Serine--tRNA ligase"/>
    <property type="match status" value="1"/>
</dbReference>
<comment type="caution">
    <text evidence="10">The sequence shown here is derived from an EMBL/GenBank/DDBJ whole genome shotgun (WGS) entry which is preliminary data.</text>
</comment>
<keyword evidence="11" id="KW-1185">Reference proteome</keyword>
<evidence type="ECO:0000313" key="11">
    <source>
        <dbReference type="Proteomes" id="UP001324115"/>
    </source>
</evidence>
<feature type="domain" description="Aminoacyl-transfer RNA synthetases class-II family profile" evidence="9">
    <location>
        <begin position="16"/>
        <end position="251"/>
    </location>
</feature>
<dbReference type="PRINTS" id="PR00981">
    <property type="entry name" value="TRNASYNTHSER"/>
</dbReference>
<dbReference type="NCBIfam" id="TIGR00414">
    <property type="entry name" value="serS"/>
    <property type="match status" value="1"/>
</dbReference>
<dbReference type="InterPro" id="IPR006195">
    <property type="entry name" value="aa-tRNA-synth_II"/>
</dbReference>
<dbReference type="Proteomes" id="UP001324115">
    <property type="component" value="Unassembled WGS sequence"/>
</dbReference>
<name>A0AAN7FRJ2_QUERU</name>
<sequence length="269" mass="29775">MLEMGLINWTLSEVMKKGFTPLTTPEIVRSSVVEKCGFQPRGANTQVYSIEGSDQCLIGTAEIPVGGIHMDSIVAESLLPLKYVAFSHCFRTEAGAAGTATRGLYRVHQFSKVEMFVLCQPEESEFYHEELIKIEEDLFSSLGLHYKTLDMASGDLGAPAYRKFDVEAWMPGLERFGEISSASNCTDYQSRRLGIRYRPSEPSSTNSKKGKGSLPPPKFVHTLNATACAIPRMIVCLLENYQQEDGSVIIPEPLRPFMGGLQIIAPKSR</sequence>
<dbReference type="PANTHER" id="PTHR11778">
    <property type="entry name" value="SERYL-TRNA SYNTHETASE"/>
    <property type="match status" value="1"/>
</dbReference>
<dbReference type="GO" id="GO:0006434">
    <property type="term" value="P:seryl-tRNA aminoacylation"/>
    <property type="evidence" value="ECO:0007669"/>
    <property type="project" value="InterPro"/>
</dbReference>
<evidence type="ECO:0000256" key="7">
    <source>
        <dbReference type="ARBA" id="ARBA00031113"/>
    </source>
</evidence>
<keyword evidence="3" id="KW-0547">Nucleotide-binding</keyword>
<dbReference type="CDD" id="cd00770">
    <property type="entry name" value="SerRS_core"/>
    <property type="match status" value="1"/>
</dbReference>
<dbReference type="InterPro" id="IPR002317">
    <property type="entry name" value="Ser-tRNA-ligase_type_1"/>
</dbReference>
<evidence type="ECO:0000256" key="3">
    <source>
        <dbReference type="ARBA" id="ARBA00022741"/>
    </source>
</evidence>
<evidence type="ECO:0000256" key="2">
    <source>
        <dbReference type="ARBA" id="ARBA00022598"/>
    </source>
</evidence>
<dbReference type="InterPro" id="IPR045864">
    <property type="entry name" value="aa-tRNA-synth_II/BPL/LPL"/>
</dbReference>
<dbReference type="Pfam" id="PF00587">
    <property type="entry name" value="tRNA-synt_2b"/>
    <property type="match status" value="1"/>
</dbReference>
<protein>
    <recommendedName>
        <fullName evidence="1">serine--tRNA ligase</fullName>
        <ecNumber evidence="1">6.1.1.11</ecNumber>
    </recommendedName>
    <alternativeName>
        <fullName evidence="7">Seryl-tRNA synthetase</fullName>
    </alternativeName>
</protein>